<dbReference type="PRINTS" id="PR00080">
    <property type="entry name" value="SDRFAMILY"/>
</dbReference>
<evidence type="ECO:0000313" key="3">
    <source>
        <dbReference type="Proteomes" id="UP000326554"/>
    </source>
</evidence>
<dbReference type="PANTHER" id="PTHR45458">
    <property type="entry name" value="SHORT-CHAIN DEHYDROGENASE/REDUCTASE SDR"/>
    <property type="match status" value="1"/>
</dbReference>
<dbReference type="InterPro" id="IPR036291">
    <property type="entry name" value="NAD(P)-bd_dom_sf"/>
</dbReference>
<comment type="caution">
    <text evidence="2">The sequence shown here is derived from an EMBL/GenBank/DDBJ whole genome shotgun (WGS) entry which is preliminary data.</text>
</comment>
<dbReference type="GO" id="GO:0016616">
    <property type="term" value="F:oxidoreductase activity, acting on the CH-OH group of donors, NAD or NADP as acceptor"/>
    <property type="evidence" value="ECO:0007669"/>
    <property type="project" value="TreeGrafter"/>
</dbReference>
<protein>
    <submittedName>
        <fullName evidence="2">SDR family NAD(P)-dependent oxidoreductase</fullName>
    </submittedName>
</protein>
<dbReference type="InterPro" id="IPR002347">
    <property type="entry name" value="SDR_fam"/>
</dbReference>
<dbReference type="EMBL" id="VYQE01000001">
    <property type="protein sequence ID" value="KAA9010195.1"/>
    <property type="molecule type" value="Genomic_DNA"/>
</dbReference>
<keyword evidence="3" id="KW-1185">Reference proteome</keyword>
<sequence length="214" mass="22372">MTRALVTGASRGVGAALKARMEARGDEVIGTSTSGGDGLMQLDVTDPASVADLGNSVTGPLDLLVCNAGIFPDRHERLDDGFPAEMWAESFAVNVTGVFLTVQALLPALRDARGRIAILSSQMGSSEKAGGGSYIYRASKAASANLARNLATDLRSDGIAVGAYHPGWVATDMTSHKGELSPEQSAAGLIDRFDALTLDTTGCFQTWDGRDHPF</sequence>
<dbReference type="PRINTS" id="PR00081">
    <property type="entry name" value="GDHRDH"/>
</dbReference>
<name>A0A5J5GQ52_9RHOB</name>
<gene>
    <name evidence="2" type="ORF">F3S47_02795</name>
</gene>
<dbReference type="PANTHER" id="PTHR45458:SF1">
    <property type="entry name" value="SHORT CHAIN DEHYDROGENASE"/>
    <property type="match status" value="1"/>
</dbReference>
<evidence type="ECO:0000256" key="1">
    <source>
        <dbReference type="RuleBase" id="RU000363"/>
    </source>
</evidence>
<dbReference type="Pfam" id="PF00106">
    <property type="entry name" value="adh_short"/>
    <property type="match status" value="1"/>
</dbReference>
<comment type="similarity">
    <text evidence="1">Belongs to the short-chain dehydrogenases/reductases (SDR) family.</text>
</comment>
<dbReference type="Gene3D" id="3.40.50.720">
    <property type="entry name" value="NAD(P)-binding Rossmann-like Domain"/>
    <property type="match status" value="1"/>
</dbReference>
<accession>A0A5J5GQ52</accession>
<organism evidence="2 3">
    <name type="scientific">Histidinibacterium aquaticum</name>
    <dbReference type="NCBI Taxonomy" id="2613962"/>
    <lineage>
        <taxon>Bacteria</taxon>
        <taxon>Pseudomonadati</taxon>
        <taxon>Pseudomonadota</taxon>
        <taxon>Alphaproteobacteria</taxon>
        <taxon>Rhodobacterales</taxon>
        <taxon>Paracoccaceae</taxon>
        <taxon>Histidinibacterium</taxon>
    </lineage>
</organism>
<dbReference type="AlphaFoldDB" id="A0A5J5GQ52"/>
<dbReference type="Proteomes" id="UP000326554">
    <property type="component" value="Unassembled WGS sequence"/>
</dbReference>
<reference evidence="2 3" key="1">
    <citation type="submission" date="2019-09" db="EMBL/GenBank/DDBJ databases">
        <authorList>
            <person name="Park J.-S."/>
            <person name="Choi H.-J."/>
        </authorList>
    </citation>
    <scope>NUCLEOTIDE SEQUENCE [LARGE SCALE GENOMIC DNA]</scope>
    <source>
        <strain evidence="2 3">176SS1-4</strain>
    </source>
</reference>
<evidence type="ECO:0000313" key="2">
    <source>
        <dbReference type="EMBL" id="KAA9010195.1"/>
    </source>
</evidence>
<dbReference type="SUPFAM" id="SSF51735">
    <property type="entry name" value="NAD(P)-binding Rossmann-fold domains"/>
    <property type="match status" value="1"/>
</dbReference>
<dbReference type="InterPro" id="IPR052184">
    <property type="entry name" value="SDR_enzymes"/>
</dbReference>
<proteinExistence type="inferred from homology"/>
<dbReference type="RefSeq" id="WP_150443681.1">
    <property type="nucleotide sequence ID" value="NZ_VYQE01000001.1"/>
</dbReference>